<keyword evidence="2" id="KW-1185">Reference proteome</keyword>
<comment type="caution">
    <text evidence="1">The sequence shown here is derived from an EMBL/GenBank/DDBJ whole genome shotgun (WGS) entry which is preliminary data.</text>
</comment>
<sequence length="138" mass="15256">MSAGWINAVAIVETADTPKFVRVLERHVSGADASYWLEEHLCFVADTEEDEVWFRIAALDEITIPDIQQVGECGYLLPPRLSGEVHRWLDEGLFEGRAVALTVVGLELRDDGVLRHLGAALHAERASFMGQPPQLCCA</sequence>
<name>A0A4R5Q750_9PROT</name>
<accession>A0A4R5Q750</accession>
<organism evidence="1 2">
    <name type="scientific">Dankookia rubra</name>
    <dbReference type="NCBI Taxonomy" id="1442381"/>
    <lineage>
        <taxon>Bacteria</taxon>
        <taxon>Pseudomonadati</taxon>
        <taxon>Pseudomonadota</taxon>
        <taxon>Alphaproteobacteria</taxon>
        <taxon>Acetobacterales</taxon>
        <taxon>Roseomonadaceae</taxon>
        <taxon>Dankookia</taxon>
    </lineage>
</organism>
<dbReference type="RefSeq" id="WP_133292774.1">
    <property type="nucleotide sequence ID" value="NZ_SMSJ01000125.1"/>
</dbReference>
<dbReference type="EMBL" id="SMSJ01000125">
    <property type="protein sequence ID" value="TDH58383.1"/>
    <property type="molecule type" value="Genomic_DNA"/>
</dbReference>
<evidence type="ECO:0000313" key="2">
    <source>
        <dbReference type="Proteomes" id="UP000295096"/>
    </source>
</evidence>
<proteinExistence type="predicted"/>
<dbReference type="AlphaFoldDB" id="A0A4R5Q750"/>
<protein>
    <submittedName>
        <fullName evidence="1">Uncharacterized protein</fullName>
    </submittedName>
</protein>
<reference evidence="1 2" key="1">
    <citation type="journal article" date="2016" name="J. Microbiol.">
        <title>Dankookia rubra gen. nov., sp. nov., an alphaproteobacterium isolated from sediment of a shallow stream.</title>
        <authorList>
            <person name="Kim W.H."/>
            <person name="Kim D.H."/>
            <person name="Kang K."/>
            <person name="Ahn T.Y."/>
        </authorList>
    </citation>
    <scope>NUCLEOTIDE SEQUENCE [LARGE SCALE GENOMIC DNA]</scope>
    <source>
        <strain evidence="1 2">JCM30602</strain>
    </source>
</reference>
<gene>
    <name evidence="1" type="ORF">E2C06_32820</name>
</gene>
<evidence type="ECO:0000313" key="1">
    <source>
        <dbReference type="EMBL" id="TDH58383.1"/>
    </source>
</evidence>
<dbReference type="Proteomes" id="UP000295096">
    <property type="component" value="Unassembled WGS sequence"/>
</dbReference>